<dbReference type="GO" id="GO:0051276">
    <property type="term" value="P:chromosome organization"/>
    <property type="evidence" value="ECO:0007669"/>
    <property type="project" value="InterPro"/>
</dbReference>
<accession>A0A9E9NZE0</accession>
<gene>
    <name evidence="4" type="ORF">NB645_04670</name>
    <name evidence="3" type="ORF">NB646_05840</name>
</gene>
<evidence type="ECO:0000313" key="3">
    <source>
        <dbReference type="EMBL" id="WAV92197.1"/>
    </source>
</evidence>
<dbReference type="Proteomes" id="UP001164794">
    <property type="component" value="Chromosome"/>
</dbReference>
<keyword evidence="5" id="KW-1185">Reference proteome</keyword>
<dbReference type="Gene3D" id="1.10.10.1400">
    <property type="entry name" value="Terminase, small subunit, N-terminal DNA-binding domain, HTH motif"/>
    <property type="match status" value="1"/>
</dbReference>
<protein>
    <submittedName>
        <fullName evidence="3">Terminase small subunit</fullName>
    </submittedName>
</protein>
<keyword evidence="1" id="KW-1188">Viral release from host cell</keyword>
<dbReference type="RefSeq" id="WP_269265640.1">
    <property type="nucleotide sequence ID" value="NZ_CP098248.1"/>
</dbReference>
<evidence type="ECO:0000256" key="1">
    <source>
        <dbReference type="ARBA" id="ARBA00022612"/>
    </source>
</evidence>
<dbReference type="InterPro" id="IPR005335">
    <property type="entry name" value="Terminase_ssu"/>
</dbReference>
<dbReference type="Pfam" id="PF03592">
    <property type="entry name" value="Terminase_2"/>
    <property type="match status" value="1"/>
</dbReference>
<dbReference type="EMBL" id="CP098248">
    <property type="protein sequence ID" value="WAV98025.1"/>
    <property type="molecule type" value="Genomic_DNA"/>
</dbReference>
<dbReference type="PANTHER" id="PTHR41328">
    <property type="entry name" value="TERMINASE SMALL SUBUNIT-RELATED"/>
    <property type="match status" value="1"/>
</dbReference>
<keyword evidence="2" id="KW-0231">Viral genome packaging</keyword>
<organism evidence="3">
    <name type="scientific">Oxalobacter aliiformigenes</name>
    <dbReference type="NCBI Taxonomy" id="2946593"/>
    <lineage>
        <taxon>Bacteria</taxon>
        <taxon>Pseudomonadati</taxon>
        <taxon>Pseudomonadota</taxon>
        <taxon>Betaproteobacteria</taxon>
        <taxon>Burkholderiales</taxon>
        <taxon>Oxalobacteraceae</taxon>
        <taxon>Oxalobacter</taxon>
    </lineage>
</organism>
<reference evidence="4" key="1">
    <citation type="journal article" date="2022" name="Front. Microbiol.">
        <title>New perspectives on an old grouping: The genomic and phenotypic variability of Oxalobacter formigenes and the implications for calcium oxalate stone prevention.</title>
        <authorList>
            <person name="Chmiel J.A."/>
            <person name="Carr C."/>
            <person name="Stuivenberg G.A."/>
            <person name="Venema R."/>
            <person name="Chanyi R.M."/>
            <person name="Al K.F."/>
            <person name="Giguere D."/>
            <person name="Say H."/>
            <person name="Akouris P.P."/>
            <person name="Dominguez Romero S.A."/>
            <person name="Kwong A."/>
            <person name="Tai V."/>
            <person name="Koval S.F."/>
            <person name="Razvi H."/>
            <person name="Bjazevic J."/>
            <person name="Burton J.P."/>
        </authorList>
    </citation>
    <scope>NUCLEOTIDE SEQUENCE</scope>
    <source>
        <strain evidence="4">HOxNP-1</strain>
    </source>
</reference>
<dbReference type="EMBL" id="CP098251">
    <property type="protein sequence ID" value="WAV92197.1"/>
    <property type="molecule type" value="Genomic_DNA"/>
</dbReference>
<evidence type="ECO:0000256" key="2">
    <source>
        <dbReference type="ARBA" id="ARBA00023219"/>
    </source>
</evidence>
<dbReference type="PANTHER" id="PTHR41328:SF2">
    <property type="entry name" value="TERMINASE SMALL SUBUNIT"/>
    <property type="match status" value="1"/>
</dbReference>
<name>A0A9E9NZE0_9BURK</name>
<dbReference type="InterPro" id="IPR052404">
    <property type="entry name" value="SPP1-like_terminase"/>
</dbReference>
<proteinExistence type="predicted"/>
<sequence length="189" mass="21079">MEGEKTLNRDGRDIQGMAKGENGALLTARQRRFVDEYLVDLNATQAAVRAGYAPSGARQHASRLLARENVKKAVADAMKRRQERVELTADEVIGDLRELRDICMGRKPVKIMTIVKNAREGTAEPVEVEGMMFEPAAANRALEMLGRHMRLFADRMDVTSNGQSLQSGVLLVPAVMSEEEWTESVRPRK</sequence>
<evidence type="ECO:0000313" key="5">
    <source>
        <dbReference type="Proteomes" id="UP001164794"/>
    </source>
</evidence>
<reference evidence="3" key="2">
    <citation type="journal article" date="2022" name="Front. Microbiol.">
        <title>New perspectives on an old grouping: The genomic and phenotypic variability of Oxalobacter formigenes and the implications for calcium oxalate stone prevention.</title>
        <authorList>
            <person name="Chmiel J.A."/>
            <person name="Carr C."/>
            <person name="Stuivenberg G.A."/>
            <person name="Venema R."/>
            <person name="Chanyi R.M."/>
            <person name="Al K.F."/>
            <person name="Giguere D."/>
            <person name="Say H."/>
            <person name="Akouris P.P."/>
            <person name="Dominguez Romero S.A."/>
            <person name="Kwong A."/>
            <person name="Tai V."/>
            <person name="Koval S.F."/>
            <person name="Razvi H."/>
            <person name="Bjazevic J."/>
            <person name="Burton J.P."/>
        </authorList>
    </citation>
    <scope>NUCLEOTIDE SEQUENCE</scope>
    <source>
        <strain evidence="3">OxK</strain>
    </source>
</reference>
<dbReference type="Proteomes" id="UP001164819">
    <property type="component" value="Chromosome"/>
</dbReference>
<evidence type="ECO:0000313" key="4">
    <source>
        <dbReference type="EMBL" id="WAV98025.1"/>
    </source>
</evidence>
<dbReference type="AlphaFoldDB" id="A0A9E9NZE0"/>
<dbReference type="InterPro" id="IPR038713">
    <property type="entry name" value="Terminase_Gp1_N_sf"/>
</dbReference>